<gene>
    <name evidence="5" type="ORF">H0E87_009341</name>
</gene>
<evidence type="ECO:0008006" key="7">
    <source>
        <dbReference type="Google" id="ProtNLM"/>
    </source>
</evidence>
<proteinExistence type="inferred from homology"/>
<keyword evidence="2" id="KW-0378">Hydrolase</keyword>
<dbReference type="GO" id="GO:0005975">
    <property type="term" value="P:carbohydrate metabolic process"/>
    <property type="evidence" value="ECO:0007669"/>
    <property type="project" value="InterPro"/>
</dbReference>
<dbReference type="Pfam" id="PF00232">
    <property type="entry name" value="Glyco_hydro_1"/>
    <property type="match status" value="2"/>
</dbReference>
<dbReference type="GO" id="GO:0008422">
    <property type="term" value="F:beta-glucosidase activity"/>
    <property type="evidence" value="ECO:0007669"/>
    <property type="project" value="TreeGrafter"/>
</dbReference>
<evidence type="ECO:0000256" key="1">
    <source>
        <dbReference type="ARBA" id="ARBA00010838"/>
    </source>
</evidence>
<reference evidence="5" key="1">
    <citation type="journal article" date="2021" name="J. Hered.">
        <title>Genome Assembly of Salicaceae Populus deltoides (Eastern Cottonwood) I-69 Based on Nanopore Sequencing and Hi-C Technologies.</title>
        <authorList>
            <person name="Bai S."/>
            <person name="Wu H."/>
            <person name="Zhang J."/>
            <person name="Pan Z."/>
            <person name="Zhao W."/>
            <person name="Li Z."/>
            <person name="Tong C."/>
        </authorList>
    </citation>
    <scope>NUCLEOTIDE SEQUENCE</scope>
    <source>
        <tissue evidence="5">Leaf</tissue>
    </source>
</reference>
<name>A0A8T2Z411_POPDE</name>
<feature type="chain" id="PRO_5035888720" description="Beta-glucosidase" evidence="4">
    <location>
        <begin position="27"/>
        <end position="413"/>
    </location>
</feature>
<dbReference type="PANTHER" id="PTHR10353">
    <property type="entry name" value="GLYCOSYL HYDROLASE"/>
    <property type="match status" value="1"/>
</dbReference>
<dbReference type="InterPro" id="IPR001360">
    <property type="entry name" value="Glyco_hydro_1"/>
</dbReference>
<dbReference type="Proteomes" id="UP000807159">
    <property type="component" value="Chromosome 4"/>
</dbReference>
<evidence type="ECO:0000256" key="4">
    <source>
        <dbReference type="SAM" id="SignalP"/>
    </source>
</evidence>
<dbReference type="InterPro" id="IPR017853">
    <property type="entry name" value="GH"/>
</dbReference>
<accession>A0A8T2Z411</accession>
<dbReference type="SUPFAM" id="SSF51445">
    <property type="entry name" value="(Trans)glycosidases"/>
    <property type="match status" value="1"/>
</dbReference>
<dbReference type="PANTHER" id="PTHR10353:SF213">
    <property type="entry name" value="BETA-GLUCOSIDASE 45-RELATED"/>
    <property type="match status" value="1"/>
</dbReference>
<evidence type="ECO:0000256" key="3">
    <source>
        <dbReference type="RuleBase" id="RU003690"/>
    </source>
</evidence>
<dbReference type="EMBL" id="JACEGQ020000004">
    <property type="protein sequence ID" value="KAH8512098.1"/>
    <property type="molecule type" value="Genomic_DNA"/>
</dbReference>
<comment type="caution">
    <text evidence="5">The sequence shown here is derived from an EMBL/GenBank/DDBJ whole genome shotgun (WGS) entry which is preliminary data.</text>
</comment>
<evidence type="ECO:0000313" key="5">
    <source>
        <dbReference type="EMBL" id="KAH8512098.1"/>
    </source>
</evidence>
<sequence length="413" mass="46635">MGISSLCKALILLELILLPLFASSDTKTLHESSDSSSFPANFLFGTASSSYQFEGAYLSDGKGLSNWDVHSHKPGNIIDGSNGDIAVDQYHRYLEDIDLMASLGVNSYRFSMSWARILPTVYSVNTTINSFITVKFYAKRLFSAIFICPGIQPFVSLTHFDVPQELEDRYGGEYPPKRCSKPFGNCSHGDSEREPFIAAHNIILAHATAVDIYRTKYQREQRGSIGIVMHCMWYEPISNSTANKLAVERAQAFFLRWFLDPIIFGRYPEEMKKVLGSTLPEFSRNDMNKLRKGLDFIGMNHYTSYYVQDCILSVCEPGKGSTRTEGSSLLTQEKDGVPIGKPSEVDWLHVYPQGMEKMVTYVKERYNNTPMIITENGYAQVSNSNRNIEEFLHDTGRVEYMSGYLDALLTAMK</sequence>
<evidence type="ECO:0000256" key="2">
    <source>
        <dbReference type="ARBA" id="ARBA00022801"/>
    </source>
</evidence>
<dbReference type="PROSITE" id="PS00653">
    <property type="entry name" value="GLYCOSYL_HYDROL_F1_2"/>
    <property type="match status" value="1"/>
</dbReference>
<keyword evidence="4" id="KW-0732">Signal</keyword>
<comment type="similarity">
    <text evidence="1 3">Belongs to the glycosyl hydrolase 1 family.</text>
</comment>
<protein>
    <recommendedName>
        <fullName evidence="7">Beta-glucosidase</fullName>
    </recommendedName>
</protein>
<organism evidence="5 6">
    <name type="scientific">Populus deltoides</name>
    <name type="common">Eastern poplar</name>
    <name type="synonym">Eastern cottonwood</name>
    <dbReference type="NCBI Taxonomy" id="3696"/>
    <lineage>
        <taxon>Eukaryota</taxon>
        <taxon>Viridiplantae</taxon>
        <taxon>Streptophyta</taxon>
        <taxon>Embryophyta</taxon>
        <taxon>Tracheophyta</taxon>
        <taxon>Spermatophyta</taxon>
        <taxon>Magnoliopsida</taxon>
        <taxon>eudicotyledons</taxon>
        <taxon>Gunneridae</taxon>
        <taxon>Pentapetalae</taxon>
        <taxon>rosids</taxon>
        <taxon>fabids</taxon>
        <taxon>Malpighiales</taxon>
        <taxon>Salicaceae</taxon>
        <taxon>Saliceae</taxon>
        <taxon>Populus</taxon>
    </lineage>
</organism>
<feature type="signal peptide" evidence="4">
    <location>
        <begin position="1"/>
        <end position="26"/>
    </location>
</feature>
<evidence type="ECO:0000313" key="6">
    <source>
        <dbReference type="Proteomes" id="UP000807159"/>
    </source>
</evidence>
<dbReference type="AlphaFoldDB" id="A0A8T2Z411"/>
<keyword evidence="6" id="KW-1185">Reference proteome</keyword>
<dbReference type="PRINTS" id="PR00131">
    <property type="entry name" value="GLHYDRLASE1"/>
</dbReference>
<dbReference type="Gene3D" id="3.20.20.80">
    <property type="entry name" value="Glycosidases"/>
    <property type="match status" value="2"/>
</dbReference>
<dbReference type="InterPro" id="IPR033132">
    <property type="entry name" value="GH_1_N_CS"/>
</dbReference>